<dbReference type="Proteomes" id="UP000594903">
    <property type="component" value="Chromosome"/>
</dbReference>
<reference evidence="1 4" key="2">
    <citation type="submission" date="2020-12" db="EMBL/GenBank/DDBJ databases">
        <title>FDA dAtabase for Regulatory Grade micrObial Sequences (FDA-ARGOS): Supporting development and validation of Infectious Disease Dx tests.</title>
        <authorList>
            <person name="Sproer C."/>
            <person name="Gronow S."/>
            <person name="Severitt S."/>
            <person name="Schroder I."/>
            <person name="Tallon L."/>
            <person name="Sadzewicz L."/>
            <person name="Zhao X."/>
            <person name="Boylan J."/>
            <person name="Ott S."/>
            <person name="Bowen H."/>
            <person name="Vavikolanu K."/>
            <person name="Mehta A."/>
            <person name="Aluvathingal J."/>
            <person name="Nadendla S."/>
            <person name="Lowell S."/>
            <person name="Myers T."/>
            <person name="Yan Y."/>
            <person name="Sichtig H."/>
        </authorList>
    </citation>
    <scope>NUCLEOTIDE SEQUENCE [LARGE SCALE GENOMIC DNA]</scope>
    <source>
        <strain evidence="1 4">FDAARGOS_872</strain>
    </source>
</reference>
<dbReference type="Gene3D" id="2.40.30.160">
    <property type="match status" value="1"/>
</dbReference>
<dbReference type="InterPro" id="IPR045179">
    <property type="entry name" value="YgfZ/GcvT"/>
</dbReference>
<organism evidence="2 3">
    <name type="scientific">Oligella ureolytica</name>
    <dbReference type="NCBI Taxonomy" id="90244"/>
    <lineage>
        <taxon>Bacteria</taxon>
        <taxon>Pseudomonadati</taxon>
        <taxon>Pseudomonadota</taxon>
        <taxon>Betaproteobacteria</taxon>
        <taxon>Burkholderiales</taxon>
        <taxon>Alcaligenaceae</taxon>
        <taxon>Oligella</taxon>
    </lineage>
</organism>
<dbReference type="STRING" id="1122619.GCA_000373745_01711"/>
<keyword evidence="4" id="KW-1185">Reference proteome</keyword>
<name>A0A378XAV8_9BURK</name>
<dbReference type="RefSeq" id="WP_018574884.1">
    <property type="nucleotide sequence ID" value="NZ_CP065725.1"/>
</dbReference>
<accession>A0A378XAV8</accession>
<dbReference type="GO" id="GO:0016226">
    <property type="term" value="P:iron-sulfur cluster assembly"/>
    <property type="evidence" value="ECO:0007669"/>
    <property type="project" value="TreeGrafter"/>
</dbReference>
<dbReference type="SUPFAM" id="SSF103025">
    <property type="entry name" value="Folate-binding domain"/>
    <property type="match status" value="1"/>
</dbReference>
<dbReference type="EMBL" id="UGSB01000001">
    <property type="protein sequence ID" value="SUA50320.1"/>
    <property type="molecule type" value="Genomic_DNA"/>
</dbReference>
<sequence length="330" mass="36937">MPNSSSPEVNYARLDDFSVFKVSGADALEFLQNQFTQDITLVTPDQAQLSAWCNAKGRSLASFLIWQDAEASDSYYLLIKKDILEPTLKRLKMFVFRNKVELEELNVLVLGLWSEDKGLQYAPEALGGKTSFAVHQQNEQHWIRFPARGSEQRYLLVLNSQNTAKFNPQELRPDSSGIEYISADAAYWTALDIIHAIAWVELANREEFIPQSINYDAIGAVNFKKGCFPGQEVVARSHYRGTLKRRSYIAYTGQDAADINVGADIYQGDRPTGQVVNIAHLPDNKGTWILFETRLEAVDGSTGEILCLGAEDGPELTVQAPPYPLEKPEN</sequence>
<dbReference type="PANTHER" id="PTHR22602">
    <property type="entry name" value="TRANSFERASE CAF17, MITOCHONDRIAL-RELATED"/>
    <property type="match status" value="1"/>
</dbReference>
<dbReference type="EMBL" id="CP065725">
    <property type="protein sequence ID" value="QPT40170.1"/>
    <property type="molecule type" value="Genomic_DNA"/>
</dbReference>
<dbReference type="PANTHER" id="PTHR22602:SF0">
    <property type="entry name" value="TRANSFERASE CAF17, MITOCHONDRIAL-RELATED"/>
    <property type="match status" value="1"/>
</dbReference>
<dbReference type="AlphaFoldDB" id="A0A378XAV8"/>
<evidence type="ECO:0000313" key="4">
    <source>
        <dbReference type="Proteomes" id="UP000594903"/>
    </source>
</evidence>
<dbReference type="NCBIfam" id="TIGR03317">
    <property type="entry name" value="ygfZ_signature"/>
    <property type="match status" value="1"/>
</dbReference>
<proteinExistence type="predicted"/>
<dbReference type="Proteomes" id="UP000254603">
    <property type="component" value="Unassembled WGS sequence"/>
</dbReference>
<dbReference type="Gene3D" id="3.30.70.1400">
    <property type="entry name" value="Aminomethyltransferase beta-barrel domains"/>
    <property type="match status" value="1"/>
</dbReference>
<evidence type="ECO:0000313" key="2">
    <source>
        <dbReference type="EMBL" id="SUA50320.1"/>
    </source>
</evidence>
<dbReference type="InterPro" id="IPR017703">
    <property type="entry name" value="YgfZ/GCV_T_CS"/>
</dbReference>
<gene>
    <name evidence="2" type="primary">ygfZ</name>
    <name evidence="1" type="ORF">I6G29_00560</name>
    <name evidence="2" type="ORF">NCTC11997_00148</name>
</gene>
<protein>
    <submittedName>
        <fullName evidence="1">Folate-binding protein YgfZ</fullName>
    </submittedName>
    <submittedName>
        <fullName evidence="2">tRNA-modifying protein ygfZ</fullName>
    </submittedName>
</protein>
<reference evidence="2 3" key="1">
    <citation type="submission" date="2018-06" db="EMBL/GenBank/DDBJ databases">
        <authorList>
            <consortium name="Pathogen Informatics"/>
            <person name="Doyle S."/>
        </authorList>
    </citation>
    <scope>NUCLEOTIDE SEQUENCE [LARGE SCALE GENOMIC DNA]</scope>
    <source>
        <strain evidence="2 3">NCTC11997</strain>
    </source>
</reference>
<dbReference type="Gene3D" id="3.30.70.1630">
    <property type="match status" value="1"/>
</dbReference>
<evidence type="ECO:0000313" key="3">
    <source>
        <dbReference type="Proteomes" id="UP000254603"/>
    </source>
</evidence>
<dbReference type="OrthoDB" id="9796287at2"/>
<evidence type="ECO:0000313" key="1">
    <source>
        <dbReference type="EMBL" id="QPT40170.1"/>
    </source>
</evidence>